<keyword evidence="18" id="KW-1185">Reference proteome</keyword>
<dbReference type="Gene3D" id="1.10.287.130">
    <property type="match status" value="1"/>
</dbReference>
<feature type="domain" description="HAMP" evidence="16">
    <location>
        <begin position="194"/>
        <end position="246"/>
    </location>
</feature>
<evidence type="ECO:0000256" key="13">
    <source>
        <dbReference type="ARBA" id="ARBA00023136"/>
    </source>
</evidence>
<dbReference type="InterPro" id="IPR036097">
    <property type="entry name" value="HisK_dim/P_sf"/>
</dbReference>
<dbReference type="SUPFAM" id="SSF158472">
    <property type="entry name" value="HAMP domain-like"/>
    <property type="match status" value="1"/>
</dbReference>
<evidence type="ECO:0000256" key="12">
    <source>
        <dbReference type="ARBA" id="ARBA00023012"/>
    </source>
</evidence>
<dbReference type="InterPro" id="IPR003661">
    <property type="entry name" value="HisK_dim/P_dom"/>
</dbReference>
<evidence type="ECO:0000256" key="11">
    <source>
        <dbReference type="ARBA" id="ARBA00022989"/>
    </source>
</evidence>
<dbReference type="InterPro" id="IPR003660">
    <property type="entry name" value="HAMP_dom"/>
</dbReference>
<dbReference type="InterPro" id="IPR036890">
    <property type="entry name" value="HATPase_C_sf"/>
</dbReference>
<dbReference type="SUPFAM" id="SSF55874">
    <property type="entry name" value="ATPase domain of HSP90 chaperone/DNA topoisomerase II/histidine kinase"/>
    <property type="match status" value="1"/>
</dbReference>
<keyword evidence="6 17" id="KW-0808">Transferase</keyword>
<comment type="caution">
    <text evidence="17">The sequence shown here is derived from an EMBL/GenBank/DDBJ whole genome shotgun (WGS) entry which is preliminary data.</text>
</comment>
<dbReference type="EMBL" id="JAVDVX010000001">
    <property type="protein sequence ID" value="MDR7088916.1"/>
    <property type="molecule type" value="Genomic_DNA"/>
</dbReference>
<dbReference type="PRINTS" id="PR00344">
    <property type="entry name" value="BCTRLSENSOR"/>
</dbReference>
<evidence type="ECO:0000256" key="3">
    <source>
        <dbReference type="ARBA" id="ARBA00012438"/>
    </source>
</evidence>
<keyword evidence="10" id="KW-0067">ATP-binding</keyword>
<evidence type="ECO:0000256" key="4">
    <source>
        <dbReference type="ARBA" id="ARBA00022475"/>
    </source>
</evidence>
<dbReference type="InterPro" id="IPR003594">
    <property type="entry name" value="HATPase_dom"/>
</dbReference>
<dbReference type="CDD" id="cd06225">
    <property type="entry name" value="HAMP"/>
    <property type="match status" value="1"/>
</dbReference>
<feature type="transmembrane region" description="Helical" evidence="14">
    <location>
        <begin position="173"/>
        <end position="193"/>
    </location>
</feature>
<dbReference type="PANTHER" id="PTHR45528">
    <property type="entry name" value="SENSOR HISTIDINE KINASE CPXA"/>
    <property type="match status" value="1"/>
</dbReference>
<evidence type="ECO:0000256" key="10">
    <source>
        <dbReference type="ARBA" id="ARBA00022840"/>
    </source>
</evidence>
<keyword evidence="11 14" id="KW-1133">Transmembrane helix</keyword>
<feature type="domain" description="Histidine kinase" evidence="15">
    <location>
        <begin position="254"/>
        <end position="470"/>
    </location>
</feature>
<evidence type="ECO:0000259" key="16">
    <source>
        <dbReference type="PROSITE" id="PS50885"/>
    </source>
</evidence>
<evidence type="ECO:0000256" key="14">
    <source>
        <dbReference type="SAM" id="Phobius"/>
    </source>
</evidence>
<evidence type="ECO:0000256" key="1">
    <source>
        <dbReference type="ARBA" id="ARBA00000085"/>
    </source>
</evidence>
<protein>
    <recommendedName>
        <fullName evidence="3">histidine kinase</fullName>
        <ecNumber evidence="3">2.7.13.3</ecNumber>
    </recommendedName>
</protein>
<dbReference type="Pfam" id="PF00512">
    <property type="entry name" value="HisKA"/>
    <property type="match status" value="1"/>
</dbReference>
<keyword evidence="12" id="KW-0902">Two-component regulatory system</keyword>
<keyword evidence="4" id="KW-1003">Cell membrane</keyword>
<comment type="subcellular location">
    <subcellularLocation>
        <location evidence="2">Cell membrane</location>
        <topology evidence="2">Multi-pass membrane protein</topology>
    </subcellularLocation>
</comment>
<dbReference type="SMART" id="SM00388">
    <property type="entry name" value="HisKA"/>
    <property type="match status" value="1"/>
</dbReference>
<keyword evidence="13 14" id="KW-0472">Membrane</keyword>
<dbReference type="Pfam" id="PF02518">
    <property type="entry name" value="HATPase_c"/>
    <property type="match status" value="1"/>
</dbReference>
<dbReference type="Gene3D" id="6.10.340.10">
    <property type="match status" value="1"/>
</dbReference>
<dbReference type="InterPro" id="IPR004358">
    <property type="entry name" value="Sig_transdc_His_kin-like_C"/>
</dbReference>
<evidence type="ECO:0000256" key="7">
    <source>
        <dbReference type="ARBA" id="ARBA00022692"/>
    </source>
</evidence>
<keyword evidence="8" id="KW-0547">Nucleotide-binding</keyword>
<evidence type="ECO:0000256" key="9">
    <source>
        <dbReference type="ARBA" id="ARBA00022777"/>
    </source>
</evidence>
<evidence type="ECO:0000256" key="2">
    <source>
        <dbReference type="ARBA" id="ARBA00004651"/>
    </source>
</evidence>
<evidence type="ECO:0000313" key="18">
    <source>
        <dbReference type="Proteomes" id="UP001253595"/>
    </source>
</evidence>
<keyword evidence="9 17" id="KW-0418">Kinase</keyword>
<comment type="catalytic activity">
    <reaction evidence="1">
        <text>ATP + protein L-histidine = ADP + protein N-phospho-L-histidine.</text>
        <dbReference type="EC" id="2.7.13.3"/>
    </reaction>
</comment>
<dbReference type="RefSeq" id="WP_310069198.1">
    <property type="nucleotide sequence ID" value="NZ_JAVDVX010000001.1"/>
</dbReference>
<reference evidence="17 18" key="1">
    <citation type="submission" date="2023-07" db="EMBL/GenBank/DDBJ databases">
        <title>Sorghum-associated microbial communities from plants grown in Nebraska, USA.</title>
        <authorList>
            <person name="Schachtman D."/>
        </authorList>
    </citation>
    <scope>NUCLEOTIDE SEQUENCE [LARGE SCALE GENOMIC DNA]</scope>
    <source>
        <strain evidence="17 18">BE190</strain>
    </source>
</reference>
<dbReference type="CDD" id="cd00082">
    <property type="entry name" value="HisKA"/>
    <property type="match status" value="1"/>
</dbReference>
<dbReference type="PROSITE" id="PS50109">
    <property type="entry name" value="HIS_KIN"/>
    <property type="match status" value="1"/>
</dbReference>
<keyword evidence="7 14" id="KW-0812">Transmembrane</keyword>
<evidence type="ECO:0000313" key="17">
    <source>
        <dbReference type="EMBL" id="MDR7088916.1"/>
    </source>
</evidence>
<gene>
    <name evidence="17" type="ORF">J2X05_000919</name>
</gene>
<dbReference type="SUPFAM" id="SSF47384">
    <property type="entry name" value="Homodimeric domain of signal transducing histidine kinase"/>
    <property type="match status" value="1"/>
</dbReference>
<keyword evidence="5" id="KW-0597">Phosphoprotein</keyword>
<evidence type="ECO:0000256" key="6">
    <source>
        <dbReference type="ARBA" id="ARBA00022679"/>
    </source>
</evidence>
<name>A0ABU1UUP9_9GAMM</name>
<organism evidence="17 18">
    <name type="scientific">Cellvibrio fibrivorans</name>
    <dbReference type="NCBI Taxonomy" id="126350"/>
    <lineage>
        <taxon>Bacteria</taxon>
        <taxon>Pseudomonadati</taxon>
        <taxon>Pseudomonadota</taxon>
        <taxon>Gammaproteobacteria</taxon>
        <taxon>Cellvibrionales</taxon>
        <taxon>Cellvibrionaceae</taxon>
        <taxon>Cellvibrio</taxon>
    </lineage>
</organism>
<evidence type="ECO:0000256" key="5">
    <source>
        <dbReference type="ARBA" id="ARBA00022553"/>
    </source>
</evidence>
<dbReference type="PROSITE" id="PS50885">
    <property type="entry name" value="HAMP"/>
    <property type="match status" value="1"/>
</dbReference>
<evidence type="ECO:0000259" key="15">
    <source>
        <dbReference type="PROSITE" id="PS50109"/>
    </source>
</evidence>
<dbReference type="EC" id="2.7.13.3" evidence="3"/>
<dbReference type="InterPro" id="IPR005467">
    <property type="entry name" value="His_kinase_dom"/>
</dbReference>
<accession>A0ABU1UUP9</accession>
<dbReference type="PANTHER" id="PTHR45528:SF1">
    <property type="entry name" value="SENSOR HISTIDINE KINASE CPXA"/>
    <property type="match status" value="1"/>
</dbReference>
<dbReference type="SMART" id="SM00304">
    <property type="entry name" value="HAMP"/>
    <property type="match status" value="1"/>
</dbReference>
<sequence length="471" mass="52036">MRMNVSTKLWLAFVGTITLCVLALYLLLHNSLRQGFLDYTSKQSVQRLEILRSALANVYREDNSFHALETNPSRWLELKDIIFAESESLFEGLPATPEAEASAPRAYYREFVSSISLHDADKKLLLGVNKPNQTLDWIPVTNANQLVGFIGFVKPTVVSRQQDQNFIQHQFKIFSIISLFVLVIATIVATLLARRISQPLTTLAQKAHALASGDYSQTIPVTSQDEIGQLCNSFNQLSEALAANQQSRALWVADISHEMRTPLSVLKVQIEAMQDGIRPANYENLALLYEKILGLSNLIDDLFELSLSDVGALSYNKKTVSLAPLVKTCVQHFQVKAEAADLTLKDNIDATQDYSIVADSDRLQQLFSNLLENSIRYTDAGGEIQVGISTSDTKVFITIDDSAPGVAPEQYDKIFERLFRLENSRSRATGGAGLGLAICKNIVNAHQGNIRAGTSAFGGLQICIELPKAQQ</sequence>
<dbReference type="InterPro" id="IPR050398">
    <property type="entry name" value="HssS/ArlS-like"/>
</dbReference>
<dbReference type="Gene3D" id="3.30.565.10">
    <property type="entry name" value="Histidine kinase-like ATPase, C-terminal domain"/>
    <property type="match status" value="1"/>
</dbReference>
<proteinExistence type="predicted"/>
<dbReference type="Pfam" id="PF00672">
    <property type="entry name" value="HAMP"/>
    <property type="match status" value="1"/>
</dbReference>
<dbReference type="SMART" id="SM00387">
    <property type="entry name" value="HATPase_c"/>
    <property type="match status" value="1"/>
</dbReference>
<dbReference type="GO" id="GO:0004673">
    <property type="term" value="F:protein histidine kinase activity"/>
    <property type="evidence" value="ECO:0007669"/>
    <property type="project" value="UniProtKB-EC"/>
</dbReference>
<dbReference type="Proteomes" id="UP001253595">
    <property type="component" value="Unassembled WGS sequence"/>
</dbReference>
<evidence type="ECO:0000256" key="8">
    <source>
        <dbReference type="ARBA" id="ARBA00022741"/>
    </source>
</evidence>